<evidence type="ECO:0000256" key="1">
    <source>
        <dbReference type="ARBA" id="ARBA00022750"/>
    </source>
</evidence>
<dbReference type="OrthoDB" id="69496at2759"/>
<keyword evidence="10" id="KW-1185">Reference proteome</keyword>
<dbReference type="EMBL" id="BT069852">
    <property type="protein sequence ID" value="ACN36749.1"/>
    <property type="molecule type" value="mRNA"/>
</dbReference>
<dbReference type="STRING" id="4577.C0PNI3"/>
<reference evidence="9" key="3">
    <citation type="submission" date="2019-07" db="EMBL/GenBank/DDBJ databases">
        <authorList>
            <person name="Seetharam A."/>
            <person name="Woodhouse M."/>
            <person name="Cannon E."/>
        </authorList>
    </citation>
    <scope>NUCLEOTIDE SEQUENCE [LARGE SCALE GENOMIC DNA]</scope>
    <source>
        <strain evidence="9">cv. B73</strain>
    </source>
</reference>
<evidence type="ECO:0000313" key="10">
    <source>
        <dbReference type="Proteomes" id="UP000007305"/>
    </source>
</evidence>
<dbReference type="Pfam" id="PF03489">
    <property type="entry name" value="SapB_2"/>
    <property type="match status" value="1"/>
</dbReference>
<organism evidence="7">
    <name type="scientific">Zea mays</name>
    <name type="common">Maize</name>
    <dbReference type="NCBI Taxonomy" id="4577"/>
    <lineage>
        <taxon>Eukaryota</taxon>
        <taxon>Viridiplantae</taxon>
        <taxon>Streptophyta</taxon>
        <taxon>Embryophyta</taxon>
        <taxon>Tracheophyta</taxon>
        <taxon>Spermatophyta</taxon>
        <taxon>Magnoliopsida</taxon>
        <taxon>Liliopsida</taxon>
        <taxon>Poales</taxon>
        <taxon>Poaceae</taxon>
        <taxon>PACMAD clade</taxon>
        <taxon>Panicoideae</taxon>
        <taxon>Andropogonodae</taxon>
        <taxon>Andropogoneae</taxon>
        <taxon>Tripsacinae</taxon>
        <taxon>Zea</taxon>
    </lineage>
</organism>
<dbReference type="Pfam" id="PF05184">
    <property type="entry name" value="SapB_1"/>
    <property type="match status" value="2"/>
</dbReference>
<keyword evidence="1" id="KW-0645">Protease</keyword>
<reference evidence="7" key="1">
    <citation type="journal article" date="2009" name="PLoS Genet.">
        <title>Sequencing, mapping, and analysis of 27,455 maize full-length cDNAs.</title>
        <authorList>
            <person name="Soderlund C."/>
            <person name="Descour A."/>
            <person name="Kudrna D."/>
            <person name="Bomhoff M."/>
            <person name="Boyd L."/>
            <person name="Currie J."/>
            <person name="Angelova A."/>
            <person name="Collura K."/>
            <person name="Wissotski M."/>
            <person name="Ashley E."/>
            <person name="Morrow D."/>
            <person name="Fernandes J."/>
            <person name="Walbot V."/>
            <person name="Yu Y."/>
        </authorList>
    </citation>
    <scope>NUCLEOTIDE SEQUENCE</scope>
    <source>
        <strain evidence="7">B73</strain>
    </source>
</reference>
<dbReference type="SMART" id="SM00741">
    <property type="entry name" value="SapB"/>
    <property type="match status" value="2"/>
</dbReference>
<dbReference type="ExpressionAtlas" id="C0PNI3">
    <property type="expression patterns" value="baseline and differential"/>
</dbReference>
<dbReference type="SMR" id="C0PNI3"/>
<dbReference type="RefSeq" id="NP_001335271.1">
    <property type="nucleotide sequence ID" value="NM_001348342.1"/>
</dbReference>
<accession>C0PNI3</accession>
<dbReference type="GeneID" id="100282519"/>
<evidence type="ECO:0000259" key="6">
    <source>
        <dbReference type="PROSITE" id="PS50015"/>
    </source>
</evidence>
<dbReference type="InterPro" id="IPR051428">
    <property type="entry name" value="Sphingo_Act-Surfact_Prot"/>
</dbReference>
<protein>
    <submittedName>
        <fullName evidence="8">Saposin B domain-containing protein</fullName>
    </submittedName>
</protein>
<dbReference type="RefSeq" id="XP_020405318.1">
    <property type="nucleotide sequence ID" value="XM_020549729.3"/>
</dbReference>
<dbReference type="GO" id="GO:0004190">
    <property type="term" value="F:aspartic-type endopeptidase activity"/>
    <property type="evidence" value="ECO:0007669"/>
    <property type="project" value="UniProtKB-KW"/>
</dbReference>
<dbReference type="EnsemblPlants" id="Zm00001eb163980_T002">
    <property type="protein sequence ID" value="Zm00001eb163980_P002"/>
    <property type="gene ID" value="Zm00001eb163980"/>
</dbReference>
<dbReference type="InterPro" id="IPR008139">
    <property type="entry name" value="SaposinB_dom"/>
</dbReference>
<proteinExistence type="evidence at protein level"/>
<dbReference type="InterPro" id="IPR011001">
    <property type="entry name" value="Saposin-like"/>
</dbReference>
<dbReference type="PANTHER" id="PTHR11480">
    <property type="entry name" value="SAPOSIN-RELATED"/>
    <property type="match status" value="1"/>
</dbReference>
<dbReference type="InterPro" id="IPR007856">
    <property type="entry name" value="SapB_1"/>
</dbReference>
<dbReference type="PROSITE" id="PS51257">
    <property type="entry name" value="PROKAR_LIPOPROTEIN"/>
    <property type="match status" value="1"/>
</dbReference>
<name>C0PNI3_MAIZE</name>
<reference evidence="9" key="4">
    <citation type="submission" date="2021-05" db="UniProtKB">
        <authorList>
            <consortium name="EnsemblPlants"/>
        </authorList>
    </citation>
    <scope>IDENTIFICATION</scope>
    <source>
        <strain evidence="9">cv. B73</strain>
    </source>
</reference>
<dbReference type="Gramene" id="Zm00001eb163980_T001">
    <property type="protein sequence ID" value="Zm00001eb163980_P001"/>
    <property type="gene ID" value="Zm00001eb163980"/>
</dbReference>
<feature type="domain" description="Saposin B-type" evidence="6">
    <location>
        <begin position="54"/>
        <end position="133"/>
    </location>
</feature>
<evidence type="ECO:0000256" key="3">
    <source>
        <dbReference type="ARBA" id="ARBA00023157"/>
    </source>
</evidence>
<keyword evidence="2" id="KW-0865">Zymogen</keyword>
<dbReference type="EMBL" id="CM007649">
    <property type="protein sequence ID" value="ONM42277.1"/>
    <property type="molecule type" value="Genomic_DNA"/>
</dbReference>
<keyword evidence="3" id="KW-1015">Disulfide bond</keyword>
<evidence type="ECO:0000256" key="2">
    <source>
        <dbReference type="ARBA" id="ARBA00023145"/>
    </source>
</evidence>
<evidence type="ECO:0000256" key="5">
    <source>
        <dbReference type="SAM" id="SignalP"/>
    </source>
</evidence>
<keyword evidence="5" id="KW-0732">Signal</keyword>
<dbReference type="Gramene" id="Zm00001eb163980_T002">
    <property type="protein sequence ID" value="Zm00001eb163980_P002"/>
    <property type="gene ID" value="Zm00001eb163980"/>
</dbReference>
<dbReference type="PaxDb" id="4577-GRMZM2G111533_P06"/>
<gene>
    <name evidence="9" type="primary">LOC100282519</name>
    <name evidence="8" type="ORF">ZEAMMB73_Zm00001d044694</name>
</gene>
<dbReference type="EnsemblPlants" id="Zm00001eb163980_T001">
    <property type="protein sequence ID" value="Zm00001eb163980_P001"/>
    <property type="gene ID" value="Zm00001eb163980"/>
</dbReference>
<evidence type="ECO:0000313" key="8">
    <source>
        <dbReference type="EMBL" id="ONM42277.1"/>
    </source>
</evidence>
<dbReference type="Gene3D" id="1.10.225.10">
    <property type="entry name" value="Saposin-like"/>
    <property type="match status" value="2"/>
</dbReference>
<reference evidence="8 10" key="2">
    <citation type="submission" date="2015-12" db="EMBL/GenBank/DDBJ databases">
        <title>Update maize B73 reference genome by single molecule sequencing technologies.</title>
        <authorList>
            <consortium name="Maize Genome Sequencing Project"/>
            <person name="Ware D."/>
        </authorList>
    </citation>
    <scope>NUCLEOTIDE SEQUENCE [LARGE SCALE GENOMIC DNA]</scope>
    <source>
        <strain evidence="10">cv. B73</strain>
        <tissue evidence="8">Seedling</tissue>
    </source>
</reference>
<dbReference type="InterPro" id="IPR008138">
    <property type="entry name" value="SapB_2"/>
</dbReference>
<dbReference type="GO" id="GO:0006629">
    <property type="term" value="P:lipid metabolic process"/>
    <property type="evidence" value="ECO:0007669"/>
    <property type="project" value="InterPro"/>
</dbReference>
<dbReference type="RefSeq" id="XP_020405319.1">
    <property type="nucleotide sequence ID" value="XM_020549730.2"/>
</dbReference>
<evidence type="ECO:0007829" key="11">
    <source>
        <dbReference type="PeptideAtlas" id="C0PNI3"/>
    </source>
</evidence>
<keyword evidence="4" id="KW-0325">Glycoprotein</keyword>
<feature type="chain" id="PRO_5010960107" evidence="5">
    <location>
        <begin position="26"/>
        <end position="240"/>
    </location>
</feature>
<dbReference type="PROSITE" id="PS50015">
    <property type="entry name" value="SAP_B"/>
    <property type="match status" value="2"/>
</dbReference>
<evidence type="ECO:0000313" key="9">
    <source>
        <dbReference type="EnsemblPlants" id="Zm00001eb163980_P001"/>
    </source>
</evidence>
<dbReference type="PANTHER" id="PTHR11480:SF90">
    <property type="entry name" value="OS12G0112200 PROTEIN"/>
    <property type="match status" value="1"/>
</dbReference>
<feature type="domain" description="Saposin B-type" evidence="6">
    <location>
        <begin position="140"/>
        <end position="220"/>
    </location>
</feature>
<dbReference type="AlphaFoldDB" id="C0PNI3"/>
<feature type="signal peptide" evidence="5">
    <location>
        <begin position="1"/>
        <end position="25"/>
    </location>
</feature>
<keyword evidence="1" id="KW-0378">Hydrolase</keyword>
<keyword evidence="11" id="KW-1267">Proteomics identification</keyword>
<keyword evidence="1" id="KW-0064">Aspartyl protease</keyword>
<evidence type="ECO:0000256" key="4">
    <source>
        <dbReference type="ARBA" id="ARBA00023180"/>
    </source>
</evidence>
<dbReference type="GO" id="GO:0005615">
    <property type="term" value="C:extracellular space"/>
    <property type="evidence" value="ECO:0000318"/>
    <property type="project" value="GO_Central"/>
</dbReference>
<dbReference type="KEGG" id="zma:100282519"/>
<dbReference type="IntAct" id="C0PNI3">
    <property type="interactions" value="41"/>
</dbReference>
<dbReference type="eggNOG" id="KOG1340">
    <property type="taxonomic scope" value="Eukaryota"/>
</dbReference>
<sequence>MGSKAPFCLTLLLLLAAACGPAAHANDAVELPHHGSALKEHISSTKIPARLKRGSGLCSACENFTSEAVTYLGKEQTQDRIVEFLHDACSQSFSFEQKCVELMDSYATLLFAKITEIRPEAFCKRYGLCRDTALLSGVGSDSTCVFCHHLLDEIMSKLKDPDAEFEIIQILVKECNKIEGHVQQCKRLVLQYIPLILVNGEKFLEKNDVCALAQACPASSRKTFSSMLKGALWSDAWLEG</sequence>
<dbReference type="SUPFAM" id="SSF47862">
    <property type="entry name" value="Saposin"/>
    <property type="match status" value="2"/>
</dbReference>
<evidence type="ECO:0000313" key="7">
    <source>
        <dbReference type="EMBL" id="ACN36749.1"/>
    </source>
</evidence>
<dbReference type="Proteomes" id="UP000007305">
    <property type="component" value="Chromosome 3"/>
</dbReference>